<accession>A0A9P8VBE5</accession>
<protein>
    <submittedName>
        <fullName evidence="1">Uncharacterized protein</fullName>
    </submittedName>
</protein>
<organism evidence="1 2">
    <name type="scientific">Plectosphaerella plurivora</name>
    <dbReference type="NCBI Taxonomy" id="936078"/>
    <lineage>
        <taxon>Eukaryota</taxon>
        <taxon>Fungi</taxon>
        <taxon>Dikarya</taxon>
        <taxon>Ascomycota</taxon>
        <taxon>Pezizomycotina</taxon>
        <taxon>Sordariomycetes</taxon>
        <taxon>Hypocreomycetidae</taxon>
        <taxon>Glomerellales</taxon>
        <taxon>Plectosphaerellaceae</taxon>
        <taxon>Plectosphaerella</taxon>
    </lineage>
</organism>
<keyword evidence="2" id="KW-1185">Reference proteome</keyword>
<dbReference type="AlphaFoldDB" id="A0A9P8VBE5"/>
<dbReference type="Proteomes" id="UP000770015">
    <property type="component" value="Unassembled WGS sequence"/>
</dbReference>
<sequence>MDDASELRIVRWTDRQLIPDVSGSSLFCLLHWRQPISWSRSNTGGGACCLGPGHRQKNRRPLMLSARHNELIRGPTGDMVAHALQPAKSVIRRHSARAQSLQLARRSSPTWPGHLSFISPPGSSFLYMRLRAPVHAVQSTAGCSPSHDDDAWLLQLPCNGQPGAGDMIMWGSLPYHSTKPGSQMSDLLLFQGSSRPGNQGWGLCMVVEWSASSFDGRSGLVLLQLN</sequence>
<comment type="caution">
    <text evidence="1">The sequence shown here is derived from an EMBL/GenBank/DDBJ whole genome shotgun (WGS) entry which is preliminary data.</text>
</comment>
<gene>
    <name evidence="1" type="ORF">F5X68DRAFT_8010</name>
</gene>
<reference evidence="1" key="1">
    <citation type="journal article" date="2021" name="Nat. Commun.">
        <title>Genetic determinants of endophytism in the Arabidopsis root mycobiome.</title>
        <authorList>
            <person name="Mesny F."/>
            <person name="Miyauchi S."/>
            <person name="Thiergart T."/>
            <person name="Pickel B."/>
            <person name="Atanasova L."/>
            <person name="Karlsson M."/>
            <person name="Huettel B."/>
            <person name="Barry K.W."/>
            <person name="Haridas S."/>
            <person name="Chen C."/>
            <person name="Bauer D."/>
            <person name="Andreopoulos W."/>
            <person name="Pangilinan J."/>
            <person name="LaButti K."/>
            <person name="Riley R."/>
            <person name="Lipzen A."/>
            <person name="Clum A."/>
            <person name="Drula E."/>
            <person name="Henrissat B."/>
            <person name="Kohler A."/>
            <person name="Grigoriev I.V."/>
            <person name="Martin F.M."/>
            <person name="Hacquard S."/>
        </authorList>
    </citation>
    <scope>NUCLEOTIDE SEQUENCE</scope>
    <source>
        <strain evidence="1">MPI-SDFR-AT-0117</strain>
    </source>
</reference>
<evidence type="ECO:0000313" key="1">
    <source>
        <dbReference type="EMBL" id="KAH6688010.1"/>
    </source>
</evidence>
<evidence type="ECO:0000313" key="2">
    <source>
        <dbReference type="Proteomes" id="UP000770015"/>
    </source>
</evidence>
<name>A0A9P8VBE5_9PEZI</name>
<dbReference type="EMBL" id="JAGSXJ010000010">
    <property type="protein sequence ID" value="KAH6688010.1"/>
    <property type="molecule type" value="Genomic_DNA"/>
</dbReference>
<proteinExistence type="predicted"/>